<reference evidence="1" key="1">
    <citation type="journal article" date="2019" name="Science">
        <title>Mutation of a bHLH transcription factor allowed almond domestication.</title>
        <authorList>
            <person name="Sanchez-Perez R."/>
            <person name="Pavan S."/>
            <person name="Mazzeo R."/>
            <person name="Moldovan C."/>
            <person name="Aiese Cigliano R."/>
            <person name="Del Cueto J."/>
            <person name="Ricciardi F."/>
            <person name="Lotti C."/>
            <person name="Ricciardi L."/>
            <person name="Dicenta F."/>
            <person name="Lopez-Marques R.L."/>
            <person name="Lindberg Moller B."/>
        </authorList>
    </citation>
    <scope>NUCLEOTIDE SEQUENCE</scope>
</reference>
<proteinExistence type="predicted"/>
<name>A0A4Y1R1A4_PRUDU</name>
<dbReference type="InterPro" id="IPR014710">
    <property type="entry name" value="RmlC-like_jellyroll"/>
</dbReference>
<feature type="non-terminal residue" evidence="1">
    <location>
        <position position="98"/>
    </location>
</feature>
<organism evidence="1">
    <name type="scientific">Prunus dulcis</name>
    <name type="common">Almond</name>
    <name type="synonym">Amygdalus dulcis</name>
    <dbReference type="NCBI Taxonomy" id="3755"/>
    <lineage>
        <taxon>Eukaryota</taxon>
        <taxon>Viridiplantae</taxon>
        <taxon>Streptophyta</taxon>
        <taxon>Embryophyta</taxon>
        <taxon>Tracheophyta</taxon>
        <taxon>Spermatophyta</taxon>
        <taxon>Magnoliopsida</taxon>
        <taxon>eudicotyledons</taxon>
        <taxon>Gunneridae</taxon>
        <taxon>Pentapetalae</taxon>
        <taxon>rosids</taxon>
        <taxon>fabids</taxon>
        <taxon>Rosales</taxon>
        <taxon>Rosaceae</taxon>
        <taxon>Amygdaloideae</taxon>
        <taxon>Amygdaleae</taxon>
        <taxon>Prunus</taxon>
    </lineage>
</organism>
<gene>
    <name evidence="1" type="ORF">Prudu_007147</name>
</gene>
<evidence type="ECO:0008006" key="2">
    <source>
        <dbReference type="Google" id="ProtNLM"/>
    </source>
</evidence>
<accession>A0A4Y1R1A4</accession>
<sequence length="98" mass="10914">DKQMEMMFFIVSGVVSVTNENSKHYLREGERPNHSGDELIQRWVRSKSASVSAELPTSPSSFWAIGEVEVLILKAEDLASALEEMARKSDGTITCPRT</sequence>
<feature type="non-terminal residue" evidence="1">
    <location>
        <position position="1"/>
    </location>
</feature>
<evidence type="ECO:0000313" key="1">
    <source>
        <dbReference type="EMBL" id="BBG97890.1"/>
    </source>
</evidence>
<dbReference type="AlphaFoldDB" id="A0A4Y1R1A4"/>
<protein>
    <recommendedName>
        <fullName evidence="2">Cyclic nucleotide-binding domain-containing protein</fullName>
    </recommendedName>
</protein>
<dbReference type="EMBL" id="AP019298">
    <property type="protein sequence ID" value="BBG97890.1"/>
    <property type="molecule type" value="Genomic_DNA"/>
</dbReference>
<dbReference type="Gene3D" id="2.60.120.10">
    <property type="entry name" value="Jelly Rolls"/>
    <property type="match status" value="1"/>
</dbReference>